<dbReference type="PANTHER" id="PTHR43713:SF3">
    <property type="entry name" value="GLUTAMATE-1-SEMIALDEHYDE 2,1-AMINOMUTASE 1, CHLOROPLASTIC-RELATED"/>
    <property type="match status" value="1"/>
</dbReference>
<reference evidence="8 9" key="1">
    <citation type="submission" date="2021-05" db="EMBL/GenBank/DDBJ databases">
        <title>Aequorivita echinoideorum JCM 30378 genome.</title>
        <authorList>
            <person name="Zhang H."/>
            <person name="Li C."/>
        </authorList>
    </citation>
    <scope>NUCLEOTIDE SEQUENCE [LARGE SCALE GENOMIC DNA]</scope>
    <source>
        <strain evidence="8 9">JCM30378</strain>
    </source>
</reference>
<evidence type="ECO:0000256" key="4">
    <source>
        <dbReference type="ARBA" id="ARBA00022898"/>
    </source>
</evidence>
<dbReference type="InterPro" id="IPR015422">
    <property type="entry name" value="PyrdxlP-dep_Trfase_small"/>
</dbReference>
<name>A0ABS5S572_9FLAO</name>
<keyword evidence="9" id="KW-1185">Reference proteome</keyword>
<proteinExistence type="inferred from homology"/>
<dbReference type="SUPFAM" id="SSF53383">
    <property type="entry name" value="PLP-dependent transferases"/>
    <property type="match status" value="1"/>
</dbReference>
<evidence type="ECO:0000256" key="6">
    <source>
        <dbReference type="ARBA" id="ARBA00023244"/>
    </source>
</evidence>
<dbReference type="HAMAP" id="MF_00375">
    <property type="entry name" value="HemL_aminotrans_3"/>
    <property type="match status" value="1"/>
</dbReference>
<keyword evidence="6 7" id="KW-0627">Porphyrin biosynthesis</keyword>
<evidence type="ECO:0000313" key="9">
    <source>
        <dbReference type="Proteomes" id="UP001297092"/>
    </source>
</evidence>
<comment type="caution">
    <text evidence="8">The sequence shown here is derived from an EMBL/GenBank/DDBJ whole genome shotgun (WGS) entry which is preliminary data.</text>
</comment>
<dbReference type="GO" id="GO:0042286">
    <property type="term" value="F:glutamate-1-semialdehyde 2,1-aminomutase activity"/>
    <property type="evidence" value="ECO:0007669"/>
    <property type="project" value="UniProtKB-EC"/>
</dbReference>
<dbReference type="Pfam" id="PF00202">
    <property type="entry name" value="Aminotran_3"/>
    <property type="match status" value="1"/>
</dbReference>
<evidence type="ECO:0000256" key="5">
    <source>
        <dbReference type="ARBA" id="ARBA00023235"/>
    </source>
</evidence>
<dbReference type="Proteomes" id="UP001297092">
    <property type="component" value="Unassembled WGS sequence"/>
</dbReference>
<comment type="catalytic activity">
    <reaction evidence="7">
        <text>(S)-4-amino-5-oxopentanoate = 5-aminolevulinate</text>
        <dbReference type="Rhea" id="RHEA:14265"/>
        <dbReference type="ChEBI" id="CHEBI:57501"/>
        <dbReference type="ChEBI" id="CHEBI:356416"/>
        <dbReference type="EC" id="5.4.3.8"/>
    </reaction>
</comment>
<accession>A0ABS5S572</accession>
<sequence length="428" mass="45985">MKYERSSALFREAKKVIPGGVNSPVRAFNAVGGTPVFVDKAKGAYLYDVDGNRLIDYINSWGPMILGHAHEPVVNAVIEKAKNGTSFGMPTKIETEIANLAVSMVPNVDKIRFVNSGTEACMSAIRLARGYTGKDKIIKFAGCYHGHSDSFLIQAGSGAVTFGTPNSPGVTEGTAKDTLLARYNDLNNVAEVISANKDEISCIILEPVAGNMGCIPPAEGFLQGLRKLCDENKILLIFDEVMTGFRLAAGGVQELYNVNADIVTFGKVIGGGLPVGAFAARNEIMEMLAPLGPVYQAGTLSGNPLAMAAGFAMLKELNDNPQIFESINKKTEYLHEGVASALNENKITHTINRVGSMISVHFSEIPVTDFSSAANASNDTFKKFFHGMLNEGIYIAPSAFETWFICDALSYEDLDQTILACKKVATML</sequence>
<evidence type="ECO:0000256" key="1">
    <source>
        <dbReference type="ARBA" id="ARBA00001933"/>
    </source>
</evidence>
<comment type="subunit">
    <text evidence="7">Homodimer.</text>
</comment>
<dbReference type="InterPro" id="IPR015421">
    <property type="entry name" value="PyrdxlP-dep_Trfase_major"/>
</dbReference>
<dbReference type="RefSeq" id="WP_214112376.1">
    <property type="nucleotide sequence ID" value="NZ_JAHCTB010000002.1"/>
</dbReference>
<gene>
    <name evidence="7 8" type="primary">hemL</name>
    <name evidence="8" type="ORF">KIV10_04905</name>
</gene>
<comment type="pathway">
    <text evidence="2">Porphyrin-containing compound metabolism; protoporphyrin-IX biosynthesis; 5-aminolevulinate from L-glutamyl-tRNA(Glu): step 2/2.</text>
</comment>
<feature type="modified residue" description="N6-(pyridoxal phosphate)lysine" evidence="7">
    <location>
        <position position="267"/>
    </location>
</feature>
<dbReference type="InterPro" id="IPR004639">
    <property type="entry name" value="4pyrrol_synth_GluAld_NH2Trfase"/>
</dbReference>
<comment type="cofactor">
    <cofactor evidence="1 7">
        <name>pyridoxal 5'-phosphate</name>
        <dbReference type="ChEBI" id="CHEBI:597326"/>
    </cofactor>
</comment>
<organism evidence="8 9">
    <name type="scientific">Aequorivita echinoideorum</name>
    <dbReference type="NCBI Taxonomy" id="1549647"/>
    <lineage>
        <taxon>Bacteria</taxon>
        <taxon>Pseudomonadati</taxon>
        <taxon>Bacteroidota</taxon>
        <taxon>Flavobacteriia</taxon>
        <taxon>Flavobacteriales</taxon>
        <taxon>Flavobacteriaceae</taxon>
        <taxon>Aequorivita</taxon>
    </lineage>
</organism>
<dbReference type="PROSITE" id="PS00600">
    <property type="entry name" value="AA_TRANSFER_CLASS_3"/>
    <property type="match status" value="1"/>
</dbReference>
<dbReference type="CDD" id="cd00610">
    <property type="entry name" value="OAT_like"/>
    <property type="match status" value="1"/>
</dbReference>
<dbReference type="EC" id="5.4.3.8" evidence="7"/>
<evidence type="ECO:0000256" key="3">
    <source>
        <dbReference type="ARBA" id="ARBA00008981"/>
    </source>
</evidence>
<comment type="subcellular location">
    <subcellularLocation>
        <location evidence="7">Cytoplasm</location>
    </subcellularLocation>
</comment>
<dbReference type="InterPro" id="IPR049704">
    <property type="entry name" value="Aminotrans_3_PPA_site"/>
</dbReference>
<dbReference type="NCBIfam" id="NF000818">
    <property type="entry name" value="PRK00062.1"/>
    <property type="match status" value="1"/>
</dbReference>
<dbReference type="InterPro" id="IPR015424">
    <property type="entry name" value="PyrdxlP-dep_Trfase"/>
</dbReference>
<evidence type="ECO:0000256" key="7">
    <source>
        <dbReference type="HAMAP-Rule" id="MF_00375"/>
    </source>
</evidence>
<comment type="similarity">
    <text evidence="3 7">Belongs to the class-III pyridoxal-phosphate-dependent aminotransferase family. HemL subfamily.</text>
</comment>
<dbReference type="PANTHER" id="PTHR43713">
    <property type="entry name" value="GLUTAMATE-1-SEMIALDEHYDE 2,1-AMINOMUTASE"/>
    <property type="match status" value="1"/>
</dbReference>
<keyword evidence="5 7" id="KW-0413">Isomerase</keyword>
<evidence type="ECO:0000256" key="2">
    <source>
        <dbReference type="ARBA" id="ARBA00004819"/>
    </source>
</evidence>
<evidence type="ECO:0000313" key="8">
    <source>
        <dbReference type="EMBL" id="MBT0607512.1"/>
    </source>
</evidence>
<dbReference type="Gene3D" id="3.90.1150.10">
    <property type="entry name" value="Aspartate Aminotransferase, domain 1"/>
    <property type="match status" value="1"/>
</dbReference>
<dbReference type="Gene3D" id="3.40.640.10">
    <property type="entry name" value="Type I PLP-dependent aspartate aminotransferase-like (Major domain)"/>
    <property type="match status" value="1"/>
</dbReference>
<dbReference type="InterPro" id="IPR005814">
    <property type="entry name" value="Aminotrans_3"/>
</dbReference>
<keyword evidence="7" id="KW-0963">Cytoplasm</keyword>
<dbReference type="NCBIfam" id="TIGR00713">
    <property type="entry name" value="hemL"/>
    <property type="match status" value="1"/>
</dbReference>
<dbReference type="EMBL" id="JAHCTB010000002">
    <property type="protein sequence ID" value="MBT0607512.1"/>
    <property type="molecule type" value="Genomic_DNA"/>
</dbReference>
<keyword evidence="4 7" id="KW-0663">Pyridoxal phosphate</keyword>
<protein>
    <recommendedName>
        <fullName evidence="7">Glutamate-1-semialdehyde 2,1-aminomutase</fullName>
        <shortName evidence="7">GSA</shortName>
        <ecNumber evidence="7">5.4.3.8</ecNumber>
    </recommendedName>
    <alternativeName>
        <fullName evidence="7">Glutamate-1-semialdehyde aminotransferase</fullName>
        <shortName evidence="7">GSA-AT</shortName>
    </alternativeName>
</protein>